<protein>
    <submittedName>
        <fullName evidence="1">Uncharacterized protein</fullName>
    </submittedName>
</protein>
<evidence type="ECO:0000313" key="1">
    <source>
        <dbReference type="EMBL" id="PTK57894.1"/>
    </source>
</evidence>
<sequence length="73" mass="9199">MSNIQRPRYYDKRVDELTSAQEIFNYLMFQRFKYQKYEMDLLTDEKLKDELYQARIIEDEVLRQQFEISQKDY</sequence>
<reference evidence="1 2" key="1">
    <citation type="journal article" date="2016" name="Front. Microbiol.">
        <title>Comprehensive Phylogenetic Analysis of Bovine Non-aureus Staphylococci Species Based on Whole-Genome Sequencing.</title>
        <authorList>
            <person name="Naushad S."/>
            <person name="Barkema H.W."/>
            <person name="Luby C."/>
            <person name="Condas L.A."/>
            <person name="Nobrega D.B."/>
            <person name="Carson D.A."/>
            <person name="De Buck J."/>
        </authorList>
    </citation>
    <scope>NUCLEOTIDE SEQUENCE [LARGE SCALE GENOMIC DNA]</scope>
    <source>
        <strain evidence="1 2">SNUC 4337</strain>
    </source>
</reference>
<gene>
    <name evidence="1" type="ORF">BUZ61_11445</name>
</gene>
<name>A0A2T4S862_9STAP</name>
<evidence type="ECO:0000313" key="2">
    <source>
        <dbReference type="Proteomes" id="UP000240400"/>
    </source>
</evidence>
<proteinExistence type="predicted"/>
<accession>A0A2T4S862</accession>
<dbReference type="AlphaFoldDB" id="A0A2T4S862"/>
<dbReference type="RefSeq" id="WP_107644474.1">
    <property type="nucleotide sequence ID" value="NZ_PZHR01000081.1"/>
</dbReference>
<dbReference type="EMBL" id="PZHR01000081">
    <property type="protein sequence ID" value="PTK57894.1"/>
    <property type="molecule type" value="Genomic_DNA"/>
</dbReference>
<comment type="caution">
    <text evidence="1">The sequence shown here is derived from an EMBL/GenBank/DDBJ whole genome shotgun (WGS) entry which is preliminary data.</text>
</comment>
<organism evidence="1 2">
    <name type="scientific">Staphylococcus nepalensis</name>
    <dbReference type="NCBI Taxonomy" id="214473"/>
    <lineage>
        <taxon>Bacteria</taxon>
        <taxon>Bacillati</taxon>
        <taxon>Bacillota</taxon>
        <taxon>Bacilli</taxon>
        <taxon>Bacillales</taxon>
        <taxon>Staphylococcaceae</taxon>
        <taxon>Staphylococcus</taxon>
    </lineage>
</organism>
<dbReference type="Proteomes" id="UP000240400">
    <property type="component" value="Unassembled WGS sequence"/>
</dbReference>